<proteinExistence type="predicted"/>
<feature type="region of interest" description="Disordered" evidence="1">
    <location>
        <begin position="277"/>
        <end position="300"/>
    </location>
</feature>
<feature type="domain" description="Tc1-like transposase DDE" evidence="2">
    <location>
        <begin position="9"/>
        <end position="65"/>
    </location>
</feature>
<sequence length="519" mass="58781">MDPCHFQDDNARCHVSWATMQWYADNNVRRLDWPAQSPDLNPIEHLWDELDRRVRARQARPKSIAQLIEWLQEEWRRIPVDVLQTLVESMPDRVAVVIDAREWCTPRNKAKGGTHKVVRIEKIQKSGRKKKGGGINCSNPMHSQFPLLVDGGGAVTERLACPPPTKANRVQSPAGLLLDFRMWESCRTMPLVGGTSRGYPPPPRRCSILTSTTLICSQDLARHDGDTARLARKSDESLEVRVSVARIAPSLLDLGIKAPPYVVPGQEQALLSQQAITSSQTGGGGRETLVHQPRSPPPHHIFSGVTSAVLRVAKVVTEKGDMQISHGYLCLNWPRERSHVHSLPRPRRYDVREHALWSPQFVGQSAKERQQREGTNLVRTRRRNILEVELLQYFGKVRSNCERIINARVHAQKTKIFGVRLQRAGRHGASEPNQHFGDRWGQYQTEAVSERARCRLTRPVKVSLRWKSYVTGRVRETMGAAMLRRRARPAAWRRDVEPDLEGCTKEGAWLIAPSAGDED</sequence>
<gene>
    <name evidence="3" type="ORF">PR048_031463</name>
</gene>
<accession>A0ABQ9G5C4</accession>
<evidence type="ECO:0000259" key="2">
    <source>
        <dbReference type="Pfam" id="PF13358"/>
    </source>
</evidence>
<protein>
    <recommendedName>
        <fullName evidence="2">Tc1-like transposase DDE domain-containing protein</fullName>
    </recommendedName>
</protein>
<keyword evidence="4" id="KW-1185">Reference proteome</keyword>
<evidence type="ECO:0000256" key="1">
    <source>
        <dbReference type="SAM" id="MobiDB-lite"/>
    </source>
</evidence>
<dbReference type="InterPro" id="IPR036397">
    <property type="entry name" value="RNaseH_sf"/>
</dbReference>
<evidence type="ECO:0000313" key="4">
    <source>
        <dbReference type="Proteomes" id="UP001159363"/>
    </source>
</evidence>
<evidence type="ECO:0000313" key="3">
    <source>
        <dbReference type="EMBL" id="KAJ8867660.1"/>
    </source>
</evidence>
<dbReference type="EMBL" id="JARBHB010000015">
    <property type="protein sequence ID" value="KAJ8867660.1"/>
    <property type="molecule type" value="Genomic_DNA"/>
</dbReference>
<name>A0ABQ9G5C4_9NEOP</name>
<dbReference type="Gene3D" id="3.30.420.10">
    <property type="entry name" value="Ribonuclease H-like superfamily/Ribonuclease H"/>
    <property type="match status" value="1"/>
</dbReference>
<organism evidence="3 4">
    <name type="scientific">Dryococelus australis</name>
    <dbReference type="NCBI Taxonomy" id="614101"/>
    <lineage>
        <taxon>Eukaryota</taxon>
        <taxon>Metazoa</taxon>
        <taxon>Ecdysozoa</taxon>
        <taxon>Arthropoda</taxon>
        <taxon>Hexapoda</taxon>
        <taxon>Insecta</taxon>
        <taxon>Pterygota</taxon>
        <taxon>Neoptera</taxon>
        <taxon>Polyneoptera</taxon>
        <taxon>Phasmatodea</taxon>
        <taxon>Verophasmatodea</taxon>
        <taxon>Anareolatae</taxon>
        <taxon>Phasmatidae</taxon>
        <taxon>Eurycanthinae</taxon>
        <taxon>Dryococelus</taxon>
    </lineage>
</organism>
<dbReference type="InterPro" id="IPR038717">
    <property type="entry name" value="Tc1-like_DDE_dom"/>
</dbReference>
<dbReference type="Proteomes" id="UP001159363">
    <property type="component" value="Chromosome 14"/>
</dbReference>
<comment type="caution">
    <text evidence="3">The sequence shown here is derived from an EMBL/GenBank/DDBJ whole genome shotgun (WGS) entry which is preliminary data.</text>
</comment>
<reference evidence="3 4" key="1">
    <citation type="submission" date="2023-02" db="EMBL/GenBank/DDBJ databases">
        <title>LHISI_Scaffold_Assembly.</title>
        <authorList>
            <person name="Stuart O.P."/>
            <person name="Cleave R."/>
            <person name="Magrath M.J.L."/>
            <person name="Mikheyev A.S."/>
        </authorList>
    </citation>
    <scope>NUCLEOTIDE SEQUENCE [LARGE SCALE GENOMIC DNA]</scope>
    <source>
        <strain evidence="3">Daus_M_001</strain>
        <tissue evidence="3">Leg muscle</tissue>
    </source>
</reference>
<dbReference type="Pfam" id="PF13358">
    <property type="entry name" value="DDE_3"/>
    <property type="match status" value="1"/>
</dbReference>